<sequence length="106" mass="12003">MRNLVSYLLAIFDCKPPRHPFQCNEVTTASSAKISTQSFLRESTVIQRMTSSKHLDMQVKPVCHSHMLSDVWSFVVLLPVAVGPITHGDITNSWKSWAALCTWISW</sequence>
<dbReference type="EMBL" id="JAHRIO010063271">
    <property type="protein sequence ID" value="MEQ2179571.1"/>
    <property type="molecule type" value="Genomic_DNA"/>
</dbReference>
<evidence type="ECO:0000313" key="1">
    <source>
        <dbReference type="EMBL" id="MEQ2179571.1"/>
    </source>
</evidence>
<proteinExistence type="predicted"/>
<evidence type="ECO:0000313" key="2">
    <source>
        <dbReference type="Proteomes" id="UP001476798"/>
    </source>
</evidence>
<protein>
    <submittedName>
        <fullName evidence="1">Uncharacterized protein</fullName>
    </submittedName>
</protein>
<name>A0ABV0P7Z5_9TELE</name>
<dbReference type="Proteomes" id="UP001476798">
    <property type="component" value="Unassembled WGS sequence"/>
</dbReference>
<keyword evidence="2" id="KW-1185">Reference proteome</keyword>
<gene>
    <name evidence="1" type="ORF">GOODEAATRI_026531</name>
</gene>
<comment type="caution">
    <text evidence="1">The sequence shown here is derived from an EMBL/GenBank/DDBJ whole genome shotgun (WGS) entry which is preliminary data.</text>
</comment>
<reference evidence="1 2" key="1">
    <citation type="submission" date="2021-06" db="EMBL/GenBank/DDBJ databases">
        <authorList>
            <person name="Palmer J.M."/>
        </authorList>
    </citation>
    <scope>NUCLEOTIDE SEQUENCE [LARGE SCALE GENOMIC DNA]</scope>
    <source>
        <strain evidence="1 2">GA_2019</strain>
        <tissue evidence="1">Muscle</tissue>
    </source>
</reference>
<organism evidence="1 2">
    <name type="scientific">Goodea atripinnis</name>
    <dbReference type="NCBI Taxonomy" id="208336"/>
    <lineage>
        <taxon>Eukaryota</taxon>
        <taxon>Metazoa</taxon>
        <taxon>Chordata</taxon>
        <taxon>Craniata</taxon>
        <taxon>Vertebrata</taxon>
        <taxon>Euteleostomi</taxon>
        <taxon>Actinopterygii</taxon>
        <taxon>Neopterygii</taxon>
        <taxon>Teleostei</taxon>
        <taxon>Neoteleostei</taxon>
        <taxon>Acanthomorphata</taxon>
        <taxon>Ovalentaria</taxon>
        <taxon>Atherinomorphae</taxon>
        <taxon>Cyprinodontiformes</taxon>
        <taxon>Goodeidae</taxon>
        <taxon>Goodea</taxon>
    </lineage>
</organism>
<accession>A0ABV0P7Z5</accession>